<dbReference type="SMART" id="SM00448">
    <property type="entry name" value="REC"/>
    <property type="match status" value="1"/>
</dbReference>
<keyword evidence="5" id="KW-1185">Reference proteome</keyword>
<proteinExistence type="predicted"/>
<comment type="caution">
    <text evidence="4">The sequence shown here is derived from an EMBL/GenBank/DDBJ whole genome shotgun (WGS) entry which is preliminary data.</text>
</comment>
<dbReference type="InterPro" id="IPR046947">
    <property type="entry name" value="LytR-like"/>
</dbReference>
<gene>
    <name evidence="4" type="ORF">J0A68_19225</name>
</gene>
<dbReference type="PANTHER" id="PTHR37299">
    <property type="entry name" value="TRANSCRIPTIONAL REGULATOR-RELATED"/>
    <property type="match status" value="1"/>
</dbReference>
<reference evidence="4 5" key="1">
    <citation type="submission" date="2021-03" db="EMBL/GenBank/DDBJ databases">
        <title>novel species isolated from a fishpond in China.</title>
        <authorList>
            <person name="Lu H."/>
            <person name="Cai Z."/>
        </authorList>
    </citation>
    <scope>NUCLEOTIDE SEQUENCE [LARGE SCALE GENOMIC DNA]</scope>
    <source>
        <strain evidence="4 5">H41</strain>
    </source>
</reference>
<dbReference type="Pfam" id="PF04397">
    <property type="entry name" value="LytTR"/>
    <property type="match status" value="1"/>
</dbReference>
<protein>
    <submittedName>
        <fullName evidence="4">Response regulator transcription factor</fullName>
    </submittedName>
</protein>
<dbReference type="EMBL" id="JAFKCT010000010">
    <property type="protein sequence ID" value="MBN7813095.1"/>
    <property type="molecule type" value="Genomic_DNA"/>
</dbReference>
<dbReference type="Gene3D" id="2.40.50.1020">
    <property type="entry name" value="LytTr DNA-binding domain"/>
    <property type="match status" value="1"/>
</dbReference>
<dbReference type="SUPFAM" id="SSF52172">
    <property type="entry name" value="CheY-like"/>
    <property type="match status" value="1"/>
</dbReference>
<dbReference type="PANTHER" id="PTHR37299:SF1">
    <property type="entry name" value="STAGE 0 SPORULATION PROTEIN A HOMOLOG"/>
    <property type="match status" value="1"/>
</dbReference>
<evidence type="ECO:0000259" key="2">
    <source>
        <dbReference type="PROSITE" id="PS50110"/>
    </source>
</evidence>
<dbReference type="InterPro" id="IPR001789">
    <property type="entry name" value="Sig_transdc_resp-reg_receiver"/>
</dbReference>
<name>A0ABS3C7K4_9BACT</name>
<dbReference type="RefSeq" id="WP_206579872.1">
    <property type="nucleotide sequence ID" value="NZ_JAFKCT010000010.1"/>
</dbReference>
<dbReference type="Gene3D" id="3.40.50.2300">
    <property type="match status" value="1"/>
</dbReference>
<dbReference type="SMART" id="SM00850">
    <property type="entry name" value="LytTR"/>
    <property type="match status" value="1"/>
</dbReference>
<feature type="domain" description="HTH LytTR-type" evidence="3">
    <location>
        <begin position="148"/>
        <end position="237"/>
    </location>
</feature>
<evidence type="ECO:0000259" key="3">
    <source>
        <dbReference type="PROSITE" id="PS50930"/>
    </source>
</evidence>
<evidence type="ECO:0000313" key="4">
    <source>
        <dbReference type="EMBL" id="MBN7813095.1"/>
    </source>
</evidence>
<evidence type="ECO:0000313" key="5">
    <source>
        <dbReference type="Proteomes" id="UP000664317"/>
    </source>
</evidence>
<feature type="domain" description="Response regulatory" evidence="2">
    <location>
        <begin position="6"/>
        <end position="118"/>
    </location>
</feature>
<dbReference type="InterPro" id="IPR011006">
    <property type="entry name" value="CheY-like_superfamily"/>
</dbReference>
<evidence type="ECO:0000256" key="1">
    <source>
        <dbReference type="PROSITE-ProRule" id="PRU00169"/>
    </source>
</evidence>
<dbReference type="PROSITE" id="PS50930">
    <property type="entry name" value="HTH_LYTTR"/>
    <property type="match status" value="1"/>
</dbReference>
<keyword evidence="1" id="KW-0597">Phosphoprotein</keyword>
<sequence length="241" mass="27447">MRHPIKLGLIDDEVLALERLSYFISGIPGYKVEFAVTDPHEGLRLATEKTCDILITDVQMQALNGLLISERMEELGIPVIICSAYKKFALPSIDISVAAYILKPVVDVLSLKRKLEKVARKITSEAVLPEPVRDYFLVEDYVTFGFTKVAFGKLLYVEQIQNYTYFHAPPQVYKQRSTIQSVEKVLPNSMFARIHKSFIVNLDKVVKILPNEVILENGKSLVLTRTFRDALLNTYKVLDRQ</sequence>
<feature type="modified residue" description="4-aspartylphosphate" evidence="1">
    <location>
        <position position="57"/>
    </location>
</feature>
<dbReference type="Proteomes" id="UP000664317">
    <property type="component" value="Unassembled WGS sequence"/>
</dbReference>
<organism evidence="4 5">
    <name type="scientific">Algoriphagus oliviformis</name>
    <dbReference type="NCBI Taxonomy" id="2811231"/>
    <lineage>
        <taxon>Bacteria</taxon>
        <taxon>Pseudomonadati</taxon>
        <taxon>Bacteroidota</taxon>
        <taxon>Cytophagia</taxon>
        <taxon>Cytophagales</taxon>
        <taxon>Cyclobacteriaceae</taxon>
        <taxon>Algoriphagus</taxon>
    </lineage>
</organism>
<dbReference type="InterPro" id="IPR007492">
    <property type="entry name" value="LytTR_DNA-bd_dom"/>
</dbReference>
<dbReference type="PROSITE" id="PS50110">
    <property type="entry name" value="RESPONSE_REGULATORY"/>
    <property type="match status" value="1"/>
</dbReference>
<dbReference type="Pfam" id="PF00072">
    <property type="entry name" value="Response_reg"/>
    <property type="match status" value="1"/>
</dbReference>
<accession>A0ABS3C7K4</accession>